<protein>
    <submittedName>
        <fullName evidence="1">Uncharacterized protein</fullName>
    </submittedName>
</protein>
<proteinExistence type="predicted"/>
<organism evidence="1 2">
    <name type="scientific">Ktedonobacter racemifer DSM 44963</name>
    <dbReference type="NCBI Taxonomy" id="485913"/>
    <lineage>
        <taxon>Bacteria</taxon>
        <taxon>Bacillati</taxon>
        <taxon>Chloroflexota</taxon>
        <taxon>Ktedonobacteria</taxon>
        <taxon>Ktedonobacterales</taxon>
        <taxon>Ktedonobacteraceae</taxon>
        <taxon>Ktedonobacter</taxon>
    </lineage>
</organism>
<dbReference type="Proteomes" id="UP000004508">
    <property type="component" value="Unassembled WGS sequence"/>
</dbReference>
<sequence length="57" mass="6615">MVYALWVSPRSVLRRFVVFSGESGEEVLSITGWTKALLLGEKATYNRVRRQMKRGKR</sequence>
<comment type="caution">
    <text evidence="1">The sequence shown here is derived from an EMBL/GenBank/DDBJ whole genome shotgun (WGS) entry which is preliminary data.</text>
</comment>
<keyword evidence="2" id="KW-1185">Reference proteome</keyword>
<gene>
    <name evidence="1" type="ORF">Krac_11466</name>
</gene>
<name>D6TBU9_KTERA</name>
<dbReference type="EMBL" id="ADVG01000001">
    <property type="protein sequence ID" value="EFH89881.1"/>
    <property type="molecule type" value="Genomic_DNA"/>
</dbReference>
<reference evidence="1 2" key="1">
    <citation type="journal article" date="2011" name="Stand. Genomic Sci.">
        <title>Non-contiguous finished genome sequence and contextual data of the filamentous soil bacterium Ktedonobacter racemifer type strain (SOSP1-21).</title>
        <authorList>
            <person name="Chang Y.J."/>
            <person name="Land M."/>
            <person name="Hauser L."/>
            <person name="Chertkov O."/>
            <person name="Del Rio T.G."/>
            <person name="Nolan M."/>
            <person name="Copeland A."/>
            <person name="Tice H."/>
            <person name="Cheng J.F."/>
            <person name="Lucas S."/>
            <person name="Han C."/>
            <person name="Goodwin L."/>
            <person name="Pitluck S."/>
            <person name="Ivanova N."/>
            <person name="Ovchinikova G."/>
            <person name="Pati A."/>
            <person name="Chen A."/>
            <person name="Palaniappan K."/>
            <person name="Mavromatis K."/>
            <person name="Liolios K."/>
            <person name="Brettin T."/>
            <person name="Fiebig A."/>
            <person name="Rohde M."/>
            <person name="Abt B."/>
            <person name="Goker M."/>
            <person name="Detter J.C."/>
            <person name="Woyke T."/>
            <person name="Bristow J."/>
            <person name="Eisen J.A."/>
            <person name="Markowitz V."/>
            <person name="Hugenholtz P."/>
            <person name="Kyrpides N.C."/>
            <person name="Klenk H.P."/>
            <person name="Lapidus A."/>
        </authorList>
    </citation>
    <scope>NUCLEOTIDE SEQUENCE [LARGE SCALE GENOMIC DNA]</scope>
    <source>
        <strain evidence="2">DSM 44963</strain>
    </source>
</reference>
<evidence type="ECO:0000313" key="2">
    <source>
        <dbReference type="Proteomes" id="UP000004508"/>
    </source>
</evidence>
<dbReference type="InParanoid" id="D6TBU9"/>
<accession>D6TBU9</accession>
<evidence type="ECO:0000313" key="1">
    <source>
        <dbReference type="EMBL" id="EFH89881.1"/>
    </source>
</evidence>
<dbReference type="AlphaFoldDB" id="D6TBU9"/>